<dbReference type="EMBL" id="JRRC01463665">
    <property type="protein sequence ID" value="KHG06956.1"/>
    <property type="molecule type" value="Genomic_DNA"/>
</dbReference>
<keyword evidence="2" id="KW-1185">Reference proteome</keyword>
<accession>A0A0B0N767</accession>
<gene>
    <name evidence="1" type="ORF">F383_33025</name>
</gene>
<dbReference type="Proteomes" id="UP000032142">
    <property type="component" value="Unassembled WGS sequence"/>
</dbReference>
<dbReference type="AlphaFoldDB" id="A0A0B0N767"/>
<proteinExistence type="predicted"/>
<evidence type="ECO:0000313" key="2">
    <source>
        <dbReference type="Proteomes" id="UP000032142"/>
    </source>
</evidence>
<reference evidence="2" key="1">
    <citation type="submission" date="2014-09" db="EMBL/GenBank/DDBJ databases">
        <authorList>
            <person name="Mudge J."/>
            <person name="Ramaraj T."/>
            <person name="Lindquist I.E."/>
            <person name="Bharti A.K."/>
            <person name="Sundararajan A."/>
            <person name="Cameron C.T."/>
            <person name="Woodward J.E."/>
            <person name="May G.D."/>
            <person name="Brubaker C."/>
            <person name="Broadhvest J."/>
            <person name="Wilkins T.A."/>
        </authorList>
    </citation>
    <scope>NUCLEOTIDE SEQUENCE</scope>
    <source>
        <strain evidence="2">cv. AKA8401</strain>
    </source>
</reference>
<name>A0A0B0N767_GOSAR</name>
<organism evidence="1 2">
    <name type="scientific">Gossypium arboreum</name>
    <name type="common">Tree cotton</name>
    <name type="synonym">Gossypium nanking</name>
    <dbReference type="NCBI Taxonomy" id="29729"/>
    <lineage>
        <taxon>Eukaryota</taxon>
        <taxon>Viridiplantae</taxon>
        <taxon>Streptophyta</taxon>
        <taxon>Embryophyta</taxon>
        <taxon>Tracheophyta</taxon>
        <taxon>Spermatophyta</taxon>
        <taxon>Magnoliopsida</taxon>
        <taxon>eudicotyledons</taxon>
        <taxon>Gunneridae</taxon>
        <taxon>Pentapetalae</taxon>
        <taxon>rosids</taxon>
        <taxon>malvids</taxon>
        <taxon>Malvales</taxon>
        <taxon>Malvaceae</taxon>
        <taxon>Malvoideae</taxon>
        <taxon>Gossypium</taxon>
    </lineage>
</organism>
<sequence>MATYVTPCDENKYETITRWQCYQASSHWRSSEIASHYQTVILGIDDIPKLTLVGMWFRDHKTEA</sequence>
<evidence type="ECO:0000313" key="1">
    <source>
        <dbReference type="EMBL" id="KHG06956.1"/>
    </source>
</evidence>
<protein>
    <submittedName>
        <fullName evidence="1">Uncharacterized protein</fullName>
    </submittedName>
</protein>
<comment type="caution">
    <text evidence="1">The sequence shown here is derived from an EMBL/GenBank/DDBJ whole genome shotgun (WGS) entry which is preliminary data.</text>
</comment>